<protein>
    <recommendedName>
        <fullName evidence="3">BIG2 domain-containing protein</fullName>
    </recommendedName>
</protein>
<dbReference type="EMBL" id="QOQW01000015">
    <property type="protein sequence ID" value="RCK79226.1"/>
    <property type="molecule type" value="Genomic_DNA"/>
</dbReference>
<proteinExistence type="predicted"/>
<evidence type="ECO:0000313" key="1">
    <source>
        <dbReference type="EMBL" id="RCK79226.1"/>
    </source>
</evidence>
<comment type="caution">
    <text evidence="1">The sequence shown here is derived from an EMBL/GenBank/DDBJ whole genome shotgun (WGS) entry which is preliminary data.</text>
</comment>
<dbReference type="SUPFAM" id="SSF49373">
    <property type="entry name" value="Invasin/intimin cell-adhesion fragments"/>
    <property type="match status" value="1"/>
</dbReference>
<dbReference type="AlphaFoldDB" id="A0A367ZMH7"/>
<gene>
    <name evidence="1" type="ORF">OZSIB_0340</name>
</gene>
<name>A0A367ZMH7_9BACT</name>
<dbReference type="InterPro" id="IPR008964">
    <property type="entry name" value="Invasin/intimin_cell_adhesion"/>
</dbReference>
<sequence>MDFEEPQFHYWDVFPKTVKVSLTGWSVTIPLSVRGAPTGQIEFESADSNIAWVDEDGRLNLGWQAGATVVMAYDSENRDSVRYIQVEVVDYGQGGGGGYDGYGYDYPT</sequence>
<evidence type="ECO:0008006" key="3">
    <source>
        <dbReference type="Google" id="ProtNLM"/>
    </source>
</evidence>
<dbReference type="Proteomes" id="UP000252355">
    <property type="component" value="Unassembled WGS sequence"/>
</dbReference>
<reference evidence="1 2" key="1">
    <citation type="submission" date="2018-05" db="EMBL/GenBank/DDBJ databases">
        <title>A metagenomic window into the 2 km-deep terrestrial subsurface aquifer revealed taxonomically and functionally diverse microbial community comprising novel uncultured bacterial lineages.</title>
        <authorList>
            <person name="Kadnikov V.V."/>
            <person name="Mardanov A.V."/>
            <person name="Beletsky A.V."/>
            <person name="Banks D."/>
            <person name="Pimenov N.V."/>
            <person name="Frank Y.A."/>
            <person name="Karnachuk O.V."/>
            <person name="Ravin N.V."/>
        </authorList>
    </citation>
    <scope>NUCLEOTIDE SEQUENCE [LARGE SCALE GENOMIC DNA]</scope>
    <source>
        <strain evidence="1">BY5</strain>
    </source>
</reference>
<evidence type="ECO:0000313" key="2">
    <source>
        <dbReference type="Proteomes" id="UP000252355"/>
    </source>
</evidence>
<accession>A0A367ZMH7</accession>
<organism evidence="1 2">
    <name type="scientific">Candidatus Ozemobacter sibiricus</name>
    <dbReference type="NCBI Taxonomy" id="2268124"/>
    <lineage>
        <taxon>Bacteria</taxon>
        <taxon>Candidatus Ozemobacteria</taxon>
        <taxon>Candidatus Ozemobacterales</taxon>
        <taxon>Candidatus Ozemobacteraceae</taxon>
        <taxon>Candidatus Ozemobacter</taxon>
    </lineage>
</organism>
<dbReference type="Pfam" id="PF26182">
    <property type="entry name" value="Ig_NUP210_5th"/>
    <property type="match status" value="1"/>
</dbReference>